<comment type="similarity">
    <text evidence="1">Belongs to the class-I pyridine nucleotide-disulfide oxidoreductase family.</text>
</comment>
<dbReference type="SUPFAM" id="SSF51905">
    <property type="entry name" value="FAD/NAD(P)-binding domain"/>
    <property type="match status" value="1"/>
</dbReference>
<evidence type="ECO:0000259" key="6">
    <source>
        <dbReference type="Pfam" id="PF02852"/>
    </source>
</evidence>
<evidence type="ECO:0000256" key="5">
    <source>
        <dbReference type="PIRSR" id="PIRSR000350-4"/>
    </source>
</evidence>
<dbReference type="RefSeq" id="WP_129607089.1">
    <property type="nucleotide sequence ID" value="NZ_SBLB01000022.1"/>
</dbReference>
<feature type="disulfide bond" description="Redox-active" evidence="5">
    <location>
        <begin position="41"/>
        <end position="46"/>
    </location>
</feature>
<evidence type="ECO:0000256" key="2">
    <source>
        <dbReference type="ARBA" id="ARBA00022630"/>
    </source>
</evidence>
<dbReference type="InterPro" id="IPR016156">
    <property type="entry name" value="FAD/NAD-linked_Rdtase_dimer_sf"/>
</dbReference>
<dbReference type="InterPro" id="IPR036188">
    <property type="entry name" value="FAD/NAD-bd_sf"/>
</dbReference>
<dbReference type="PIRSF" id="PIRSF000350">
    <property type="entry name" value="Mercury_reductase_MerA"/>
    <property type="match status" value="1"/>
</dbReference>
<sequence length="447" mass="48182">MIHYDVIVIGTGEAGTTVAQKCAAAAKKVAIIDYRPYGGTCALRGCDPKKVLVGAAEVVAHSNQLKTRGIKTQAVIDWPELMQFKKSFVDAVPAKREESLKKAGVVTYHGVARFTSSTTIKVNEEELKATQFVIATGAVPRQLGISGEDLLIDSTDFLDLADLPRDITFIGGGYIAFEFAHIAVRSGAKVRVVHRGGLPLESFDPDLVGHLLKASRDAGIEIILNTEVKAIEKQNDAFLIRAESEGKEISFHSSLAVHAAGRVPELDKLALESADIAYNEEGITVNTYLQSTSQPHVYACGDASASGLRLTPVGVKEAFVAASNLLKGNHTEIEYVGIPTNVFSLPPLATVGLTEQEAHKQGINVKVNYEETTDWFTSKRLNEPVSAFKILIDKSTDQIIGAHVLGPHAEEVINLFAVAIHAGMSASRLRKMVFSYPTSASDIVYMV</sequence>
<comment type="cofactor">
    <cofactor evidence="4">
        <name>FAD</name>
        <dbReference type="ChEBI" id="CHEBI:57692"/>
    </cofactor>
    <text evidence="4">Binds 1 FAD per subunit.</text>
</comment>
<evidence type="ECO:0000256" key="4">
    <source>
        <dbReference type="PIRSR" id="PIRSR000350-3"/>
    </source>
</evidence>
<feature type="binding site" evidence="4">
    <location>
        <begin position="171"/>
        <end position="178"/>
    </location>
    <ligand>
        <name>NAD(+)</name>
        <dbReference type="ChEBI" id="CHEBI:57540"/>
    </ligand>
</feature>
<feature type="domain" description="Pyridine nucleotide-disulphide oxidoreductase dimerisation" evidence="6">
    <location>
        <begin position="338"/>
        <end position="444"/>
    </location>
</feature>
<keyword evidence="2" id="KW-0285">Flavoprotein</keyword>
<feature type="binding site" evidence="4">
    <location>
        <position position="50"/>
    </location>
    <ligand>
        <name>FAD</name>
        <dbReference type="ChEBI" id="CHEBI:57692"/>
    </ligand>
</feature>
<name>A0A4Q2UBS4_9BACT</name>
<keyword evidence="4" id="KW-0520">NAD</keyword>
<dbReference type="PANTHER" id="PTHR43014">
    <property type="entry name" value="MERCURIC REDUCTASE"/>
    <property type="match status" value="1"/>
</dbReference>
<feature type="binding site" evidence="4">
    <location>
        <position position="302"/>
    </location>
    <ligand>
        <name>FAD</name>
        <dbReference type="ChEBI" id="CHEBI:57692"/>
    </ligand>
</feature>
<organism evidence="8 9">
    <name type="scientific">Spirosoma sordidisoli</name>
    <dbReference type="NCBI Taxonomy" id="2502893"/>
    <lineage>
        <taxon>Bacteria</taxon>
        <taxon>Pseudomonadati</taxon>
        <taxon>Bacteroidota</taxon>
        <taxon>Cytophagia</taxon>
        <taxon>Cytophagales</taxon>
        <taxon>Cytophagaceae</taxon>
        <taxon>Spirosoma</taxon>
    </lineage>
</organism>
<protein>
    <submittedName>
        <fullName evidence="8">NAD(P)/FAD-dependent oxidoreductase</fullName>
    </submittedName>
</protein>
<feature type="binding site" evidence="4">
    <location>
        <position position="261"/>
    </location>
    <ligand>
        <name>NAD(+)</name>
        <dbReference type="ChEBI" id="CHEBI:57540"/>
    </ligand>
</feature>
<feature type="domain" description="FAD/NAD(P)-binding" evidence="7">
    <location>
        <begin position="4"/>
        <end position="318"/>
    </location>
</feature>
<dbReference type="InterPro" id="IPR004099">
    <property type="entry name" value="Pyr_nucl-diS_OxRdtase_dimer"/>
</dbReference>
<dbReference type="Pfam" id="PF02852">
    <property type="entry name" value="Pyr_redox_dim"/>
    <property type="match status" value="1"/>
</dbReference>
<dbReference type="Gene3D" id="3.50.50.60">
    <property type="entry name" value="FAD/NAD(P)-binding domain"/>
    <property type="match status" value="2"/>
</dbReference>
<dbReference type="InterPro" id="IPR023753">
    <property type="entry name" value="FAD/NAD-binding_dom"/>
</dbReference>
<dbReference type="PRINTS" id="PR00368">
    <property type="entry name" value="FADPNR"/>
</dbReference>
<dbReference type="GO" id="GO:0016491">
    <property type="term" value="F:oxidoreductase activity"/>
    <property type="evidence" value="ECO:0007669"/>
    <property type="project" value="InterPro"/>
</dbReference>
<dbReference type="PRINTS" id="PR00411">
    <property type="entry name" value="PNDRDTASEI"/>
</dbReference>
<evidence type="ECO:0000256" key="1">
    <source>
        <dbReference type="ARBA" id="ARBA00007532"/>
    </source>
</evidence>
<dbReference type="AlphaFoldDB" id="A0A4Q2UBS4"/>
<reference evidence="8 9" key="1">
    <citation type="submission" date="2019-01" db="EMBL/GenBank/DDBJ databases">
        <title>Spirosoma flava sp. nov., a propanil-degrading bacterium isolated from herbicide-contaminated soil.</title>
        <authorList>
            <person name="Zhang L."/>
            <person name="Jiang J.-D."/>
        </authorList>
    </citation>
    <scope>NUCLEOTIDE SEQUENCE [LARGE SCALE GENOMIC DNA]</scope>
    <source>
        <strain evidence="8 9">TY50</strain>
    </source>
</reference>
<gene>
    <name evidence="8" type="ORF">EQG79_30795</name>
</gene>
<evidence type="ECO:0000313" key="8">
    <source>
        <dbReference type="EMBL" id="RYC66214.1"/>
    </source>
</evidence>
<accession>A0A4Q2UBS4</accession>
<proteinExistence type="inferred from homology"/>
<dbReference type="EMBL" id="SBLB01000022">
    <property type="protein sequence ID" value="RYC66214.1"/>
    <property type="molecule type" value="Genomic_DNA"/>
</dbReference>
<dbReference type="PANTHER" id="PTHR43014:SF5">
    <property type="entry name" value="GLUTATHIONE REDUCTASE (NADPH)"/>
    <property type="match status" value="1"/>
</dbReference>
<dbReference type="InterPro" id="IPR001100">
    <property type="entry name" value="Pyr_nuc-diS_OxRdtase"/>
</dbReference>
<comment type="caution">
    <text evidence="8">The sequence shown here is derived from an EMBL/GenBank/DDBJ whole genome shotgun (WGS) entry which is preliminary data.</text>
</comment>
<evidence type="ECO:0000259" key="7">
    <source>
        <dbReference type="Pfam" id="PF07992"/>
    </source>
</evidence>
<evidence type="ECO:0000313" key="9">
    <source>
        <dbReference type="Proteomes" id="UP000290407"/>
    </source>
</evidence>
<keyword evidence="3 4" id="KW-0274">FAD</keyword>
<dbReference type="Proteomes" id="UP000290407">
    <property type="component" value="Unassembled WGS sequence"/>
</dbReference>
<evidence type="ECO:0000256" key="3">
    <source>
        <dbReference type="ARBA" id="ARBA00022827"/>
    </source>
</evidence>
<dbReference type="Pfam" id="PF07992">
    <property type="entry name" value="Pyr_redox_2"/>
    <property type="match status" value="1"/>
</dbReference>
<dbReference type="SUPFAM" id="SSF55424">
    <property type="entry name" value="FAD/NAD-linked reductases, dimerisation (C-terminal) domain"/>
    <property type="match status" value="1"/>
</dbReference>
<dbReference type="Gene3D" id="3.30.390.30">
    <property type="match status" value="1"/>
</dbReference>
<keyword evidence="9" id="KW-1185">Reference proteome</keyword>
<dbReference type="GO" id="GO:0000166">
    <property type="term" value="F:nucleotide binding"/>
    <property type="evidence" value="ECO:0007669"/>
    <property type="project" value="UniProtKB-KW"/>
</dbReference>
<keyword evidence="4" id="KW-0547">Nucleotide-binding</keyword>